<evidence type="ECO:0000313" key="4">
    <source>
        <dbReference type="Proteomes" id="UP000541558"/>
    </source>
</evidence>
<dbReference type="InterPro" id="IPR041539">
    <property type="entry name" value="CxC5"/>
</dbReference>
<name>A0A8H5CDF5_9AGAR</name>
<evidence type="ECO:0000259" key="1">
    <source>
        <dbReference type="Pfam" id="PF18718"/>
    </source>
</evidence>
<evidence type="ECO:0008006" key="5">
    <source>
        <dbReference type="Google" id="ProtNLM"/>
    </source>
</evidence>
<dbReference type="InterPro" id="IPR040898">
    <property type="entry name" value="CxC6"/>
</dbReference>
<dbReference type="OrthoDB" id="3055037at2759"/>
<sequence>MPPISDLPLAHLLKHLSSLSTHVSENVSFRQFCQFRKFACRLKREIELATTSNLLPLRLPVYVHDFLRDAVGIDDSSAIELWDITRDDVASSDEEPDLTKDEVEVFLLHGSQDTNRKTECIGPAMFYPPSKFCLTCKAPLKGHSRYPITYFSLRFGAIGGYSSSLHCKACKIRFYPTYSVQFTKRTYYSSAVPDIIHSEEHTFVDRTVCELFTAQMVHAWVSGSNCANIYNICLTQGIPHPVNWPRSSRLLTAEQVWNAFFLNALLRDASERDIALIMNAIGLHEDRMKLAMISRNERISQYGQPQRMHACSKCEIPHYKTGQPLRGVVTDGITLGRPCCTVHNCTRPLVTNRARFCAKHMSKLQHICVADDCTEAAVKGRKTCGDPKHQAGEDAFNRNSKAFFQLKKRLANGDMPQLLDSLNGNTELIAQVIAESVESDLSHGAKSDSGNKKVKLRLARRRTHNEQLVVCCCGVIAARATMFGAEAISGVKDLLKSVYQFDKRQLPDVIFYDTNCQMQSHLQASGDTFFSNTLLPIDVFHYTSKHKVTDDFCQKHCNPAQFKELVDDAGNWKLNSSAAEQANVWMGGFLAMTREMLPHHFDFFLDEAIKRRNEWIVEGLFNAGHAPYIIPV</sequence>
<dbReference type="Proteomes" id="UP000541558">
    <property type="component" value="Unassembled WGS sequence"/>
</dbReference>
<proteinExistence type="predicted"/>
<dbReference type="Pfam" id="PF18721">
    <property type="entry name" value="CxC6"/>
    <property type="match status" value="1"/>
</dbReference>
<comment type="caution">
    <text evidence="3">The sequence shown here is derived from an EMBL/GenBank/DDBJ whole genome shotgun (WGS) entry which is preliminary data.</text>
</comment>
<dbReference type="AlphaFoldDB" id="A0A8H5CDF5"/>
<dbReference type="Pfam" id="PF18718">
    <property type="entry name" value="CxC5"/>
    <property type="match status" value="1"/>
</dbReference>
<feature type="domain" description="CxC5 like cysteine cluster associated with KDZ" evidence="1">
    <location>
        <begin position="123"/>
        <end position="233"/>
    </location>
</feature>
<feature type="domain" description="CxC6 like cysteine cluster associated with KDZ" evidence="2">
    <location>
        <begin position="329"/>
        <end position="393"/>
    </location>
</feature>
<evidence type="ECO:0000259" key="2">
    <source>
        <dbReference type="Pfam" id="PF18721"/>
    </source>
</evidence>
<keyword evidence="4" id="KW-1185">Reference proteome</keyword>
<protein>
    <recommendedName>
        <fullName evidence="5">CxC5 like cysteine cluster associated with KDZ domain-containing protein</fullName>
    </recommendedName>
</protein>
<gene>
    <name evidence="3" type="ORF">D9611_009052</name>
</gene>
<accession>A0A8H5CDF5</accession>
<reference evidence="3 4" key="1">
    <citation type="journal article" date="2020" name="ISME J.">
        <title>Uncovering the hidden diversity of litter-decomposition mechanisms in mushroom-forming fungi.</title>
        <authorList>
            <person name="Floudas D."/>
            <person name="Bentzer J."/>
            <person name="Ahren D."/>
            <person name="Johansson T."/>
            <person name="Persson P."/>
            <person name="Tunlid A."/>
        </authorList>
    </citation>
    <scope>NUCLEOTIDE SEQUENCE [LARGE SCALE GENOMIC DNA]</scope>
    <source>
        <strain evidence="3 4">CBS 175.51</strain>
    </source>
</reference>
<dbReference type="EMBL" id="JAACJK010000006">
    <property type="protein sequence ID" value="KAF5339767.1"/>
    <property type="molecule type" value="Genomic_DNA"/>
</dbReference>
<evidence type="ECO:0000313" key="3">
    <source>
        <dbReference type="EMBL" id="KAF5339767.1"/>
    </source>
</evidence>
<organism evidence="3 4">
    <name type="scientific">Ephemerocybe angulata</name>
    <dbReference type="NCBI Taxonomy" id="980116"/>
    <lineage>
        <taxon>Eukaryota</taxon>
        <taxon>Fungi</taxon>
        <taxon>Dikarya</taxon>
        <taxon>Basidiomycota</taxon>
        <taxon>Agaricomycotina</taxon>
        <taxon>Agaricomycetes</taxon>
        <taxon>Agaricomycetidae</taxon>
        <taxon>Agaricales</taxon>
        <taxon>Agaricineae</taxon>
        <taxon>Psathyrellaceae</taxon>
        <taxon>Ephemerocybe</taxon>
    </lineage>
</organism>